<evidence type="ECO:0000259" key="2">
    <source>
        <dbReference type="Pfam" id="PF00144"/>
    </source>
</evidence>
<reference evidence="4" key="1">
    <citation type="submission" date="2016-11" db="EMBL/GenBank/DDBJ databases">
        <authorList>
            <person name="Varghese N."/>
            <person name="Submissions S."/>
        </authorList>
    </citation>
    <scope>NUCLEOTIDE SEQUENCE [LARGE SCALE GENOMIC DNA]</scope>
    <source>
        <strain evidence="4">DSM 15292</strain>
    </source>
</reference>
<dbReference type="Proteomes" id="UP000185221">
    <property type="component" value="Unassembled WGS sequence"/>
</dbReference>
<evidence type="ECO:0000256" key="1">
    <source>
        <dbReference type="SAM" id="Phobius"/>
    </source>
</evidence>
<proteinExistence type="predicted"/>
<dbReference type="InterPro" id="IPR001466">
    <property type="entry name" value="Beta-lactam-related"/>
</dbReference>
<keyword evidence="1" id="KW-0472">Membrane</keyword>
<sequence length="376" mass="42656">MKNKTRIILSAIALWFVLFLILDWWNSYPKVKVIPIVTVETVQDKIDSLLQNSLREYTLAGIGVGIVKDRKIIYQNAFGYQNLQTLDSFSVNTLVPTASISKLFTALAIANFLSSKEIKADQRVSSLSVPTSSESQLGQLTFRDFLEHQTGLKNPGLVKKLFSPDVAKPLKEYGNHLWREDHQIPDSLPYEYHDGNFDMLGFFLQESSQQSFENYLRTNILIPSGMTHSFFTKQWPIDTIPAVGYQETLVWRRMEPRPITFERSPSPSSGLISSIEDLNLFLIHLLRGEMGIFQEELNWLTPESGEAPLGFQKIQLATGEWYGHYGGQAGYSSLLIYSPTQNLGLILLVNTRDSKNFRKKIMDQLVQILSSIPPST</sequence>
<dbReference type="AlphaFoldDB" id="A0A1N6E8H3"/>
<feature type="domain" description="Beta-lactamase-related" evidence="2">
    <location>
        <begin position="47"/>
        <end position="358"/>
    </location>
</feature>
<dbReference type="EMBL" id="FSRC01000001">
    <property type="protein sequence ID" value="SIN79328.1"/>
    <property type="molecule type" value="Genomic_DNA"/>
</dbReference>
<keyword evidence="1" id="KW-0812">Transmembrane</keyword>
<dbReference type="STRING" id="226505.SAMN05444394_1843"/>
<protein>
    <submittedName>
        <fullName evidence="3">CubicO group peptidase, beta-lactamase class C family</fullName>
    </submittedName>
</protein>
<gene>
    <name evidence="3" type="ORF">SAMN05444394_1843</name>
</gene>
<dbReference type="InterPro" id="IPR012338">
    <property type="entry name" value="Beta-lactam/transpept-like"/>
</dbReference>
<dbReference type="Gene3D" id="3.40.710.10">
    <property type="entry name" value="DD-peptidase/beta-lactamase superfamily"/>
    <property type="match status" value="1"/>
</dbReference>
<feature type="transmembrane region" description="Helical" evidence="1">
    <location>
        <begin position="7"/>
        <end position="25"/>
    </location>
</feature>
<dbReference type="Pfam" id="PF00144">
    <property type="entry name" value="Beta-lactamase"/>
    <property type="match status" value="1"/>
</dbReference>
<dbReference type="RefSeq" id="WP_074224533.1">
    <property type="nucleotide sequence ID" value="NZ_FSRC01000001.1"/>
</dbReference>
<accession>A0A1N6E8H3</accession>
<evidence type="ECO:0000313" key="4">
    <source>
        <dbReference type="Proteomes" id="UP000185221"/>
    </source>
</evidence>
<organism evidence="3 4">
    <name type="scientific">Algoriphagus halophilus</name>
    <dbReference type="NCBI Taxonomy" id="226505"/>
    <lineage>
        <taxon>Bacteria</taxon>
        <taxon>Pseudomonadati</taxon>
        <taxon>Bacteroidota</taxon>
        <taxon>Cytophagia</taxon>
        <taxon>Cytophagales</taxon>
        <taxon>Cyclobacteriaceae</taxon>
        <taxon>Algoriphagus</taxon>
    </lineage>
</organism>
<keyword evidence="4" id="KW-1185">Reference proteome</keyword>
<dbReference type="OrthoDB" id="1357763at2"/>
<dbReference type="SUPFAM" id="SSF56601">
    <property type="entry name" value="beta-lactamase/transpeptidase-like"/>
    <property type="match status" value="1"/>
</dbReference>
<dbReference type="PANTHER" id="PTHR46825:SF9">
    <property type="entry name" value="BETA-LACTAMASE-RELATED DOMAIN-CONTAINING PROTEIN"/>
    <property type="match status" value="1"/>
</dbReference>
<evidence type="ECO:0000313" key="3">
    <source>
        <dbReference type="EMBL" id="SIN79328.1"/>
    </source>
</evidence>
<dbReference type="PANTHER" id="PTHR46825">
    <property type="entry name" value="D-ALANYL-D-ALANINE-CARBOXYPEPTIDASE/ENDOPEPTIDASE AMPH"/>
    <property type="match status" value="1"/>
</dbReference>
<dbReference type="InterPro" id="IPR050491">
    <property type="entry name" value="AmpC-like"/>
</dbReference>
<name>A0A1N6E8H3_9BACT</name>
<keyword evidence="1" id="KW-1133">Transmembrane helix</keyword>